<dbReference type="KEGG" id="ftv:CH67_1217"/>
<name>A0A0B6CK08_FRATU</name>
<organism evidence="1">
    <name type="scientific">Francisella tularensis subsp. holarctica</name>
    <dbReference type="NCBI Taxonomy" id="119857"/>
    <lineage>
        <taxon>Bacteria</taxon>
        <taxon>Pseudomonadati</taxon>
        <taxon>Pseudomonadota</taxon>
        <taxon>Gammaproteobacteria</taxon>
        <taxon>Thiotrichales</taxon>
        <taxon>Francisellaceae</taxon>
        <taxon>Francisella</taxon>
    </lineage>
</organism>
<comment type="caution">
    <text evidence="1">The sequence shown here is derived from an EMBL/GenBank/DDBJ whole genome shotgun (WGS) entry which is preliminary data.</text>
</comment>
<evidence type="ECO:0000313" key="1">
    <source>
        <dbReference type="EMBL" id="NDR88217.1"/>
    </source>
</evidence>
<sequence length="316" mass="35849">MAIDLLKLQNKLGYGVAARGMCHGIAYMAIQAIIRDALETYISRIRYLEETLSQHNNNQDAAINEIIEKINVAYEKRKNKQNLDCDEIKLLDILNWFDGVQIYQNHNKLLSGGQSYENATNFFSANTNQNEKENRKIFVIAKELNILTKELIDDIFNKIDNSKEPIAFSLSAPGHIISIGKSSNYKPIYLVNHNIHKHILNKKSLYSEVFCAFKYSMRIENISIKYVTNNLDKDDLCELLCIALQDGHAEAIKVYIEGIFNLSGINRRELLAAKMPDGTPGLHIALQQGHSEAVKTYREMISKLKILSNGLSGFLL</sequence>
<reference evidence="1" key="1">
    <citation type="submission" date="2019-08" db="EMBL/GenBank/DDBJ databases">
        <authorList>
            <person name="Busch A."/>
        </authorList>
    </citation>
    <scope>NUCLEOTIDE SEQUENCE</scope>
    <source>
        <strain evidence="1">17T1429</strain>
    </source>
</reference>
<dbReference type="AlphaFoldDB" id="A0A0B6CK08"/>
<protein>
    <submittedName>
        <fullName evidence="1">Uncharacterized protein</fullName>
    </submittedName>
</protein>
<dbReference type="EMBL" id="JAAGKH010000001">
    <property type="protein sequence ID" value="NDR88217.1"/>
    <property type="molecule type" value="Genomic_DNA"/>
</dbReference>
<dbReference type="KEGG" id="ftc:DA46_1927"/>
<gene>
    <name evidence="1" type="ORF">FWJ04_00370</name>
</gene>
<dbReference type="OMA" id="NYEIATN"/>
<dbReference type="HOGENOM" id="CLU_023347_0_0_6"/>
<dbReference type="RefSeq" id="WP_011457431.1">
    <property type="nucleotide sequence ID" value="NZ_CP009693.1"/>
</dbReference>
<reference evidence="1" key="2">
    <citation type="submission" date="2020-02" db="EMBL/GenBank/DDBJ databases">
        <title>Using affinity propagation clustering for identifying bacterial clades and subclades with whole-genome sequences of Francisella tularensis.</title>
        <authorList>
            <person name="Homeier-Bachmann T."/>
            <person name="Abdel-Glil M.Y."/>
            <person name="Hackbart A."/>
            <person name="Hotzel H."/>
            <person name="Tomaso H."/>
        </authorList>
    </citation>
    <scope>NUCLEOTIDE SEQUENCE</scope>
    <source>
        <strain evidence="1">17T1429</strain>
    </source>
</reference>
<accession>A0A0B6CK08</accession>
<proteinExistence type="predicted"/>